<dbReference type="InterPro" id="IPR050627">
    <property type="entry name" value="Nitroreductase/BluB"/>
</dbReference>
<dbReference type="Gene3D" id="3.40.109.10">
    <property type="entry name" value="NADH Oxidase"/>
    <property type="match status" value="1"/>
</dbReference>
<evidence type="ECO:0000313" key="1">
    <source>
        <dbReference type="EMBL" id="KIA61035.1"/>
    </source>
</evidence>
<gene>
    <name evidence="1" type="ORF">FG87_33385</name>
</gene>
<reference evidence="1 2" key="1">
    <citation type="journal article" date="2014" name="Int. J. Syst. Evol. Microbiol.">
        <title>Nocardia vulneris sp. nov., isolated from wounds of human patients in North America.</title>
        <authorList>
            <person name="Lasker B.A."/>
            <person name="Bell M."/>
            <person name="Klenk H.P."/>
            <person name="Sproer C."/>
            <person name="Schumann C."/>
            <person name="Schumann P."/>
            <person name="Brown J.M."/>
        </authorList>
    </citation>
    <scope>NUCLEOTIDE SEQUENCE [LARGE SCALE GENOMIC DNA]</scope>
    <source>
        <strain evidence="1 2">W9851</strain>
    </source>
</reference>
<sequence>MTASDALPRTLAPDRPTLTAAVRLAGRAPSVHNTQPWQWVFDGTYLHLHRDDDRLLTSTDPRGRQLVISCGAVLHHLRTALAVRGWHTDVVRLPDPARPDRLATISFRPWPDPPAGVHARARVIELRRTDRLPLLPPREWPEFLHAARLLTNPHHIELDVLGPAAGPRLALAAQRTTALHRYDMEYQAELHWWTGHSDLVDVVPRSAMISREESARVPVGRAFPATAQSGRRAATEDRARLVVLSSAADSVREWLHTGEALSAVLLEAAAAGLATCTLTHITEMTTARTTIANLLPHPGTPQVVLRIGVAPDGEVPVLSRRRPVPDILSFRQG</sequence>
<dbReference type="PANTHER" id="PTHR23026">
    <property type="entry name" value="NADPH NITROREDUCTASE"/>
    <property type="match status" value="1"/>
</dbReference>
<dbReference type="EMBL" id="JNFP01000053">
    <property type="protein sequence ID" value="KIA61035.1"/>
    <property type="molecule type" value="Genomic_DNA"/>
</dbReference>
<dbReference type="SUPFAM" id="SSF55469">
    <property type="entry name" value="FMN-dependent nitroreductase-like"/>
    <property type="match status" value="2"/>
</dbReference>
<evidence type="ECO:0000313" key="2">
    <source>
        <dbReference type="Proteomes" id="UP000031364"/>
    </source>
</evidence>
<name>A0ABR4Z6R0_9NOCA</name>
<dbReference type="RefSeq" id="WP_052281155.1">
    <property type="nucleotide sequence ID" value="NZ_BDCI01000039.1"/>
</dbReference>
<dbReference type="InterPro" id="IPR000415">
    <property type="entry name" value="Nitroreductase-like"/>
</dbReference>
<proteinExistence type="predicted"/>
<accession>A0ABR4Z6R0</accession>
<dbReference type="NCBIfam" id="NF047509">
    <property type="entry name" value="Rv3131_FMN_oxido"/>
    <property type="match status" value="1"/>
</dbReference>
<comment type="caution">
    <text evidence="1">The sequence shown here is derived from an EMBL/GenBank/DDBJ whole genome shotgun (WGS) entry which is preliminary data.</text>
</comment>
<keyword evidence="2" id="KW-1185">Reference proteome</keyword>
<dbReference type="Proteomes" id="UP000031364">
    <property type="component" value="Unassembled WGS sequence"/>
</dbReference>
<evidence type="ECO:0008006" key="3">
    <source>
        <dbReference type="Google" id="ProtNLM"/>
    </source>
</evidence>
<dbReference type="PANTHER" id="PTHR23026:SF123">
    <property type="entry name" value="NAD(P)H NITROREDUCTASE RV3131-RELATED"/>
    <property type="match status" value="1"/>
</dbReference>
<organism evidence="1 2">
    <name type="scientific">Nocardia vulneris</name>
    <dbReference type="NCBI Taxonomy" id="1141657"/>
    <lineage>
        <taxon>Bacteria</taxon>
        <taxon>Bacillati</taxon>
        <taxon>Actinomycetota</taxon>
        <taxon>Actinomycetes</taxon>
        <taxon>Mycobacteriales</taxon>
        <taxon>Nocardiaceae</taxon>
        <taxon>Nocardia</taxon>
    </lineage>
</organism>
<protein>
    <recommendedName>
        <fullName evidence="3">NAD(P)H nitroreductase</fullName>
    </recommendedName>
</protein>